<evidence type="ECO:0000313" key="3">
    <source>
        <dbReference type="EMBL" id="KAL3802038.1"/>
    </source>
</evidence>
<organism evidence="3 4">
    <name type="scientific">Cyclotella cryptica</name>
    <dbReference type="NCBI Taxonomy" id="29204"/>
    <lineage>
        <taxon>Eukaryota</taxon>
        <taxon>Sar</taxon>
        <taxon>Stramenopiles</taxon>
        <taxon>Ochrophyta</taxon>
        <taxon>Bacillariophyta</taxon>
        <taxon>Coscinodiscophyceae</taxon>
        <taxon>Thalassiosirophycidae</taxon>
        <taxon>Stephanodiscales</taxon>
        <taxon>Stephanodiscaceae</taxon>
        <taxon>Cyclotella</taxon>
    </lineage>
</organism>
<keyword evidence="4" id="KW-1185">Reference proteome</keyword>
<evidence type="ECO:0000313" key="4">
    <source>
        <dbReference type="Proteomes" id="UP001516023"/>
    </source>
</evidence>
<protein>
    <submittedName>
        <fullName evidence="3">Uncharacterized protein</fullName>
    </submittedName>
</protein>
<feature type="transmembrane region" description="Helical" evidence="2">
    <location>
        <begin position="69"/>
        <end position="88"/>
    </location>
</feature>
<feature type="transmembrane region" description="Helical" evidence="2">
    <location>
        <begin position="255"/>
        <end position="283"/>
    </location>
</feature>
<comment type="caution">
    <text evidence="3">The sequence shown here is derived from an EMBL/GenBank/DDBJ whole genome shotgun (WGS) entry which is preliminary data.</text>
</comment>
<feature type="compositionally biased region" description="Polar residues" evidence="1">
    <location>
        <begin position="421"/>
        <end position="443"/>
    </location>
</feature>
<keyword evidence="2" id="KW-0472">Membrane</keyword>
<evidence type="ECO:0000256" key="2">
    <source>
        <dbReference type="SAM" id="Phobius"/>
    </source>
</evidence>
<name>A0ABD3QNP1_9STRA</name>
<dbReference type="SUPFAM" id="SSF81324">
    <property type="entry name" value="Voltage-gated potassium channels"/>
    <property type="match status" value="1"/>
</dbReference>
<dbReference type="Gene3D" id="1.10.287.70">
    <property type="match status" value="1"/>
</dbReference>
<feature type="transmembrane region" description="Helical" evidence="2">
    <location>
        <begin position="128"/>
        <end position="148"/>
    </location>
</feature>
<proteinExistence type="predicted"/>
<dbReference type="AlphaFoldDB" id="A0ABD3QNP1"/>
<accession>A0ABD3QNP1</accession>
<feature type="region of interest" description="Disordered" evidence="1">
    <location>
        <begin position="389"/>
        <end position="443"/>
    </location>
</feature>
<keyword evidence="2" id="KW-0812">Transmembrane</keyword>
<feature type="transmembrane region" description="Helical" evidence="2">
    <location>
        <begin position="194"/>
        <end position="216"/>
    </location>
</feature>
<sequence>MPCSSILFSKRLVFIMFHRITLEAGKLNGARPIEPHSNAVNQEGSETTSRQDNGQYDELYFKKETESFAWQKLPLAFLLYLTIGTLYYDLSPANGVDIKGVLGFYQSISIGFSIGLSPRDPNYIPEPWFSSAYILVGAHLIALNLVIIGRKIQEKASNAVFEGLKKREDYENDMSRENPLRKRFVAFVKYNAPYLLIVLLWVIWLVFIIVWCIIATNGFDEANPEQNWGFAYALYFAVSLCSSAGAFSLPSFSPVWAYGFAAVSMMIGVPLMALAVSSVVIMLSQGHHFKKVKKAAWEPVQLKEIKSLKQLDLCNDDDEEQISKSSFVLLGLLRMGQDRGIIKYLADAYDASEERGGVMMTSTTNLVASDVNYSRCARACFLNCSDSGTKNDENQNESGQKKRRLSRREKQWSVAAIKDGSSPSLTPIAVSQGSSSRSVGEHA</sequence>
<keyword evidence="2" id="KW-1133">Transmembrane helix</keyword>
<gene>
    <name evidence="3" type="ORF">HJC23_010794</name>
</gene>
<dbReference type="Proteomes" id="UP001516023">
    <property type="component" value="Unassembled WGS sequence"/>
</dbReference>
<feature type="transmembrane region" description="Helical" evidence="2">
    <location>
        <begin position="228"/>
        <end position="249"/>
    </location>
</feature>
<reference evidence="3 4" key="1">
    <citation type="journal article" date="2020" name="G3 (Bethesda)">
        <title>Improved Reference Genome for Cyclotella cryptica CCMP332, a Model for Cell Wall Morphogenesis, Salinity Adaptation, and Lipid Production in Diatoms (Bacillariophyta).</title>
        <authorList>
            <person name="Roberts W.R."/>
            <person name="Downey K.M."/>
            <person name="Ruck E.C."/>
            <person name="Traller J.C."/>
            <person name="Alverson A.J."/>
        </authorList>
    </citation>
    <scope>NUCLEOTIDE SEQUENCE [LARGE SCALE GENOMIC DNA]</scope>
    <source>
        <strain evidence="3 4">CCMP332</strain>
    </source>
</reference>
<dbReference type="EMBL" id="JABMIG020000022">
    <property type="protein sequence ID" value="KAL3802038.1"/>
    <property type="molecule type" value="Genomic_DNA"/>
</dbReference>
<evidence type="ECO:0000256" key="1">
    <source>
        <dbReference type="SAM" id="MobiDB-lite"/>
    </source>
</evidence>